<dbReference type="InterPro" id="IPR007419">
    <property type="entry name" value="BFD-like_2Fe2S-bd_dom"/>
</dbReference>
<gene>
    <name evidence="3" type="ORF">SACC_01020</name>
</gene>
<dbReference type="InterPro" id="IPR051691">
    <property type="entry name" value="Metab_Enz_Cyan_OpOx_G3PDH"/>
</dbReference>
<dbReference type="Pfam" id="PF04324">
    <property type="entry name" value="Fer2_BFD"/>
    <property type="match status" value="1"/>
</dbReference>
<dbReference type="AlphaFoldDB" id="A0AAQ4CMQ4"/>
<dbReference type="KEGG" id="scas:SACC_01020"/>
<evidence type="ECO:0000256" key="1">
    <source>
        <dbReference type="ARBA" id="ARBA00023002"/>
    </source>
</evidence>
<name>A0AAQ4CMQ4_9CREN</name>
<protein>
    <submittedName>
        <fullName evidence="3">(2Fe-2S)-binding protein</fullName>
    </submittedName>
</protein>
<dbReference type="Gene3D" id="1.10.10.1100">
    <property type="entry name" value="BFD-like [2Fe-2S]-binding domain"/>
    <property type="match status" value="1"/>
</dbReference>
<sequence>MNLPVVLSKRHKRDRSIKDCEPGLPYTEVIIKGKRVNLCENVIGNKKRNIIRISFSNDLLHSKILRKYPNIIKIYSKYLINLPTTISEENKIENIENINVDNLIIGGDTSALGILSELSKNEKTVMISFKVLNDIEIEKTLIPQIQKEKFLKTLKDIIKENEGKILKGILLGKFDEGIGFLAGNKILLIRPKRTFLATGGRYIPPIFKGNDIPGIISKNLYMKLSEKFNHVIVIGNSDDAVKPLFNVKGKRILITNGVLFFSKYYKELIDENGIEIVKIKNLEVKRKKDKIITIADWHHFYSDVIVYAVIKQPKIDHASNLGIYYTFNTYFHIYMPYHTIEGKSEEYIYIAGGMRGISDEYTSFLSGKAAANIRYIDELITNMKDYTYIFEFYYNSDRRENPSPYLYGEDGYVCECEDIKLNEIKNQLKRGFNKVEEIKRTTGLGTGECQGKFCTYIIGSLIRDNELITFRSPLYRLVV</sequence>
<reference evidence="3 4" key="1">
    <citation type="journal article" date="2022" name="Microbiol. Resour. Announc.">
        <title>Complete Genome Sequence of the Hyperthermophilic and Acidophilic Archaeon Saccharolobus caldissimus Strain HS-3T.</title>
        <authorList>
            <person name="Sakai H.D."/>
            <person name="Kurosawa N."/>
        </authorList>
    </citation>
    <scope>NUCLEOTIDE SEQUENCE [LARGE SCALE GENOMIC DNA]</scope>
    <source>
        <strain evidence="3 4">JCM32116</strain>
    </source>
</reference>
<dbReference type="PANTHER" id="PTHR42949">
    <property type="entry name" value="ANAEROBIC GLYCEROL-3-PHOSPHATE DEHYDROGENASE SUBUNIT B"/>
    <property type="match status" value="1"/>
</dbReference>
<dbReference type="Proteomes" id="UP001319921">
    <property type="component" value="Chromosome"/>
</dbReference>
<evidence type="ECO:0000259" key="2">
    <source>
        <dbReference type="Pfam" id="PF04324"/>
    </source>
</evidence>
<keyword evidence="1" id="KW-0560">Oxidoreductase</keyword>
<dbReference type="PANTHER" id="PTHR42949:SF3">
    <property type="entry name" value="ANAEROBIC GLYCEROL-3-PHOSPHATE DEHYDROGENASE SUBUNIT B"/>
    <property type="match status" value="1"/>
</dbReference>
<dbReference type="RefSeq" id="WP_229571115.1">
    <property type="nucleotide sequence ID" value="NZ_AP025226.1"/>
</dbReference>
<dbReference type="InterPro" id="IPR036188">
    <property type="entry name" value="FAD/NAD-bd_sf"/>
</dbReference>
<proteinExistence type="predicted"/>
<evidence type="ECO:0000313" key="4">
    <source>
        <dbReference type="Proteomes" id="UP001319921"/>
    </source>
</evidence>
<dbReference type="GeneID" id="68864816"/>
<dbReference type="SUPFAM" id="SSF51905">
    <property type="entry name" value="FAD/NAD(P)-binding domain"/>
    <property type="match status" value="1"/>
</dbReference>
<dbReference type="InterPro" id="IPR041854">
    <property type="entry name" value="BFD-like_2Fe2S-bd_dom_sf"/>
</dbReference>
<organism evidence="3 4">
    <name type="scientific">Saccharolobus caldissimus</name>
    <dbReference type="NCBI Taxonomy" id="1702097"/>
    <lineage>
        <taxon>Archaea</taxon>
        <taxon>Thermoproteota</taxon>
        <taxon>Thermoprotei</taxon>
        <taxon>Sulfolobales</taxon>
        <taxon>Sulfolobaceae</taxon>
        <taxon>Saccharolobus</taxon>
    </lineage>
</organism>
<dbReference type="EMBL" id="AP025226">
    <property type="protein sequence ID" value="BDB97085.1"/>
    <property type="molecule type" value="Genomic_DNA"/>
</dbReference>
<keyword evidence="4" id="KW-1185">Reference proteome</keyword>
<evidence type="ECO:0000313" key="3">
    <source>
        <dbReference type="EMBL" id="BDB97085.1"/>
    </source>
</evidence>
<accession>A0AAQ4CMQ4</accession>
<dbReference type="GO" id="GO:0016491">
    <property type="term" value="F:oxidoreductase activity"/>
    <property type="evidence" value="ECO:0007669"/>
    <property type="project" value="UniProtKB-KW"/>
</dbReference>
<feature type="domain" description="BFD-like [2Fe-2S]-binding" evidence="2">
    <location>
        <begin position="412"/>
        <end position="462"/>
    </location>
</feature>